<evidence type="ECO:0000313" key="3">
    <source>
        <dbReference type="Proteomes" id="UP001175271"/>
    </source>
</evidence>
<feature type="compositionally biased region" description="Basic residues" evidence="1">
    <location>
        <begin position="628"/>
        <end position="641"/>
    </location>
</feature>
<dbReference type="GO" id="GO:0043625">
    <property type="term" value="C:delta DNA polymerase complex"/>
    <property type="evidence" value="ECO:0007669"/>
    <property type="project" value="InterPro"/>
</dbReference>
<evidence type="ECO:0000313" key="2">
    <source>
        <dbReference type="EMBL" id="KAK0390367.1"/>
    </source>
</evidence>
<feature type="compositionally biased region" description="Basic and acidic residues" evidence="1">
    <location>
        <begin position="525"/>
        <end position="535"/>
    </location>
</feature>
<proteinExistence type="predicted"/>
<accession>A0AA39GN16</accession>
<reference evidence="2" key="1">
    <citation type="submission" date="2023-06" db="EMBL/GenBank/DDBJ databases">
        <title>Genomic analysis of the entomopathogenic nematode Steinernema hermaphroditum.</title>
        <authorList>
            <person name="Schwarz E.M."/>
            <person name="Heppert J.K."/>
            <person name="Baniya A."/>
            <person name="Schwartz H.T."/>
            <person name="Tan C.-H."/>
            <person name="Antoshechkin I."/>
            <person name="Sternberg P.W."/>
            <person name="Goodrich-Blair H."/>
            <person name="Dillman A.R."/>
        </authorList>
    </citation>
    <scope>NUCLEOTIDE SEQUENCE</scope>
    <source>
        <strain evidence="2">PS9179</strain>
        <tissue evidence="2">Whole animal</tissue>
    </source>
</reference>
<feature type="compositionally biased region" description="Low complexity" evidence="1">
    <location>
        <begin position="692"/>
        <end position="702"/>
    </location>
</feature>
<gene>
    <name evidence="2" type="ORF">QR680_019326</name>
</gene>
<dbReference type="GO" id="GO:0006260">
    <property type="term" value="P:DNA replication"/>
    <property type="evidence" value="ECO:0007669"/>
    <property type="project" value="InterPro"/>
</dbReference>
<feature type="compositionally biased region" description="Basic and acidic residues" evidence="1">
    <location>
        <begin position="569"/>
        <end position="586"/>
    </location>
</feature>
<dbReference type="Proteomes" id="UP001175271">
    <property type="component" value="Unassembled WGS sequence"/>
</dbReference>
<dbReference type="InterPro" id="IPR019038">
    <property type="entry name" value="POLD3"/>
</dbReference>
<sequence length="748" mass="85676">MSTSREPRLTTVYGMDSLVFLINLVKDHHDLYKVSTRNVKSSDQLPVSAKRAWNQVMIKMRQKYGRELQDLLAWRSWRSLRLKYSSHACAKKWNSMLIFLDTVIPRKSNTIVRHSADRVLTAQYSPRDDDRHSLDTTASPRRSVNTMKITADESTLCSSMNDVTMPSDPGENDAVMVDGDDSAYVMRERSADVDIMTSDIEDDMMILEEHIQQRDDEIDFLEEHMEEIDVDMSLESFSSGSSSVISSPPARTLSTIEQIFKELLMEKWTKITAKRLGEEHIVEFKRDVMAIVCKTVMSVLERPQAEIKAKEAEVFEYLEREVIEKERCVTYKEVAANVDYYFIEVAKAVKKFYEENKHRDGLTATFNVCGVKWHETEEEFRERKRNDPEATRQCTTRNILATQEEFEEFQEEVDEIRQQMVYSLQFAKSFESIESLLNEDQRLLTKADDIEKWFKRCWWRRGDPEKCRQEMLNSGAIDLHKVAATYAPVLSRGPLPNPNKPIKKQKVEEEKPDKKISALFAKACAREKREEPDKNKHVKKSPMKPVTAAEKEEVLQTSPLFKKMARSRIRIDSDSEDESSGKKGENKTPTPPKAGTGFDMSQDLFSTGSPSPQKMDVDQEPEVVEKKSKTKKKTEKAKKPTAKRDLFQAKEEPKIENAPSTSHQREEEKGPKTITTKKLGHETYMDDDGFLVTTQKTVTVQKDPVEEPQKAPLKRSNAPTPSSGAPPAKKKAPTGQSKISSFFGVPKK</sequence>
<feature type="region of interest" description="Disordered" evidence="1">
    <location>
        <begin position="525"/>
        <end position="748"/>
    </location>
</feature>
<dbReference type="Gene3D" id="3.90.1030.20">
    <property type="entry name" value="DNA polymerase delta, p66 (Cdc27) subunit, wHTH domain"/>
    <property type="match status" value="1"/>
</dbReference>
<dbReference type="EMBL" id="JAUCMV010000006">
    <property type="protein sequence ID" value="KAK0390367.1"/>
    <property type="molecule type" value="Genomic_DNA"/>
</dbReference>
<evidence type="ECO:0000256" key="1">
    <source>
        <dbReference type="SAM" id="MobiDB-lite"/>
    </source>
</evidence>
<feature type="compositionally biased region" description="Basic and acidic residues" evidence="1">
    <location>
        <begin position="642"/>
        <end position="655"/>
    </location>
</feature>
<dbReference type="AlphaFoldDB" id="A0AA39GN16"/>
<feature type="compositionally biased region" description="Polar residues" evidence="1">
    <location>
        <begin position="603"/>
        <end position="612"/>
    </location>
</feature>
<dbReference type="Pfam" id="PF09507">
    <property type="entry name" value="CDC27"/>
    <property type="match status" value="1"/>
</dbReference>
<organism evidence="2 3">
    <name type="scientific">Steinernema hermaphroditum</name>
    <dbReference type="NCBI Taxonomy" id="289476"/>
    <lineage>
        <taxon>Eukaryota</taxon>
        <taxon>Metazoa</taxon>
        <taxon>Ecdysozoa</taxon>
        <taxon>Nematoda</taxon>
        <taxon>Chromadorea</taxon>
        <taxon>Rhabditida</taxon>
        <taxon>Tylenchina</taxon>
        <taxon>Panagrolaimomorpha</taxon>
        <taxon>Strongyloidoidea</taxon>
        <taxon>Steinernematidae</taxon>
        <taxon>Steinernema</taxon>
    </lineage>
</organism>
<dbReference type="InterPro" id="IPR041913">
    <property type="entry name" value="POLD3_sf"/>
</dbReference>
<protein>
    <recommendedName>
        <fullName evidence="4">DNA polymerase delta subunit 3</fullName>
    </recommendedName>
</protein>
<comment type="caution">
    <text evidence="2">The sequence shown here is derived from an EMBL/GenBank/DDBJ whole genome shotgun (WGS) entry which is preliminary data.</text>
</comment>
<name>A0AA39GN16_9BILA</name>
<evidence type="ECO:0008006" key="4">
    <source>
        <dbReference type="Google" id="ProtNLM"/>
    </source>
</evidence>
<feature type="region of interest" description="Disordered" evidence="1">
    <location>
        <begin position="490"/>
        <end position="513"/>
    </location>
</feature>
<keyword evidence="3" id="KW-1185">Reference proteome</keyword>